<proteinExistence type="predicted"/>
<feature type="compositionally biased region" description="Acidic residues" evidence="2">
    <location>
        <begin position="89"/>
        <end position="110"/>
    </location>
</feature>
<accession>A0A9P6THP1</accession>
<feature type="compositionally biased region" description="Polar residues" evidence="2">
    <location>
        <begin position="408"/>
        <end position="421"/>
    </location>
</feature>
<feature type="domain" description="Hpc2-related" evidence="3">
    <location>
        <begin position="193"/>
        <end position="242"/>
    </location>
</feature>
<name>A0A9P6THP1_9BASI</name>
<dbReference type="Proteomes" id="UP000886653">
    <property type="component" value="Unassembled WGS sequence"/>
</dbReference>
<dbReference type="EMBL" id="MU167208">
    <property type="protein sequence ID" value="KAG0152289.1"/>
    <property type="molecule type" value="Genomic_DNA"/>
</dbReference>
<dbReference type="InterPro" id="IPR026947">
    <property type="entry name" value="UBN_middle_dom"/>
</dbReference>
<evidence type="ECO:0000259" key="3">
    <source>
        <dbReference type="Pfam" id="PF08729"/>
    </source>
</evidence>
<feature type="region of interest" description="Disordered" evidence="2">
    <location>
        <begin position="18"/>
        <end position="122"/>
    </location>
</feature>
<keyword evidence="6" id="KW-1185">Reference proteome</keyword>
<dbReference type="Pfam" id="PF08729">
    <property type="entry name" value="HUN"/>
    <property type="match status" value="1"/>
</dbReference>
<evidence type="ECO:0000313" key="6">
    <source>
        <dbReference type="Proteomes" id="UP000886653"/>
    </source>
</evidence>
<sequence>MTEGFLEQLTQRARAEHGLAPLTGDDRDLTLAPIHIPSDADEQDPVGYEAERSEDDVQMLEPGGHSSDNQPAQLDPTDPTALEGGPPDDQPEGPDEQDDEDDDGTTDSDEESRPKKKDLMPTIRLTLDLLFEPTPLSEPIPITCERSVTLLAKEAGYVLPADTAITYGASVFPEPGLLPEPSYNNDGGPPPKRRRRRKPQERDEGYDRDDPFVDDSEALITEPKFYHAPARDGFFVAEGPLELKADPKKRGRKPSSKVTKRVPSNMIPNIALANAIGPSNQIHVPPSNVVNHHGRSEVPPGAGSSKLSTPLETRPSQPEAVNSIVGPATSTSEHHSDPTKSAQPIDTSIIPVQSTSSIKCPTFPYLNMDRPALSPRNEIANGRRASSGTGLRENPINLDDEDDDTPAKTRSSPSPQSPHYSNTERHLSQGKGRTSEIPDLGQSRPGRPMQPDTPPKSSTPGRSDFAVQVNSMLLSTNSDKPVSSAFASDLHIQTVSSSRPARLSFLRTRPGPPRKKEDPIAPELQDAIRQLKIEVDAALPFAPKQFPPKLIAPTLEVAQLALDLCEYDAPFFHQLAEIFPYNTFTIRKLVTREIHPQRKKYYDEQINQRMDRLKPLINQAMVPALSEYQRQVDEFDVAVKKWEDAEAARQSGQRSGSSKLPTNAATILDATSSQPSLDVGMQYTMDLTGDDNEPRPKPPTKNTFKFNLAMRELYYEILKLEDERCDTIQNYQALIDKTVTMKDISNRKQLYQKLVKLWPDDFMTTSRLSRE</sequence>
<evidence type="ECO:0000313" key="5">
    <source>
        <dbReference type="EMBL" id="KAG0152289.1"/>
    </source>
</evidence>
<feature type="region of interest" description="Disordered" evidence="2">
    <location>
        <begin position="245"/>
        <end position="264"/>
    </location>
</feature>
<feature type="compositionally biased region" description="Basic and acidic residues" evidence="2">
    <location>
        <begin position="200"/>
        <end position="211"/>
    </location>
</feature>
<evidence type="ECO:0000256" key="1">
    <source>
        <dbReference type="ARBA" id="ARBA00022553"/>
    </source>
</evidence>
<organism evidence="5 6">
    <name type="scientific">Cronartium quercuum f. sp. fusiforme G11</name>
    <dbReference type="NCBI Taxonomy" id="708437"/>
    <lineage>
        <taxon>Eukaryota</taxon>
        <taxon>Fungi</taxon>
        <taxon>Dikarya</taxon>
        <taxon>Basidiomycota</taxon>
        <taxon>Pucciniomycotina</taxon>
        <taxon>Pucciniomycetes</taxon>
        <taxon>Pucciniales</taxon>
        <taxon>Coleosporiaceae</taxon>
        <taxon>Cronartium</taxon>
    </lineage>
</organism>
<evidence type="ECO:0000259" key="4">
    <source>
        <dbReference type="Pfam" id="PF14075"/>
    </source>
</evidence>
<protein>
    <recommendedName>
        <fullName evidence="7">Ubinuclein middle domain-containing protein</fullName>
    </recommendedName>
</protein>
<feature type="compositionally biased region" description="Polar residues" evidence="2">
    <location>
        <begin position="305"/>
        <end position="320"/>
    </location>
</feature>
<keyword evidence="1" id="KW-0597">Phosphoprotein</keyword>
<dbReference type="Pfam" id="PF14075">
    <property type="entry name" value="UBN_AB"/>
    <property type="match status" value="1"/>
</dbReference>
<reference evidence="5" key="1">
    <citation type="submission" date="2013-11" db="EMBL/GenBank/DDBJ databases">
        <title>Genome sequence of the fusiform rust pathogen reveals effectors for host alternation and coevolution with pine.</title>
        <authorList>
            <consortium name="DOE Joint Genome Institute"/>
            <person name="Smith K."/>
            <person name="Pendleton A."/>
            <person name="Kubisiak T."/>
            <person name="Anderson C."/>
            <person name="Salamov A."/>
            <person name="Aerts A."/>
            <person name="Riley R."/>
            <person name="Clum A."/>
            <person name="Lindquist E."/>
            <person name="Ence D."/>
            <person name="Campbell M."/>
            <person name="Kronenberg Z."/>
            <person name="Feau N."/>
            <person name="Dhillon B."/>
            <person name="Hamelin R."/>
            <person name="Burleigh J."/>
            <person name="Smith J."/>
            <person name="Yandell M."/>
            <person name="Nelson C."/>
            <person name="Grigoriev I."/>
            <person name="Davis J."/>
        </authorList>
    </citation>
    <scope>NUCLEOTIDE SEQUENCE</scope>
    <source>
        <strain evidence="5">G11</strain>
    </source>
</reference>
<feature type="region of interest" description="Disordered" evidence="2">
    <location>
        <begin position="283"/>
        <end position="463"/>
    </location>
</feature>
<feature type="domain" description="Ubinuclein middle" evidence="4">
    <location>
        <begin position="519"/>
        <end position="770"/>
    </location>
</feature>
<evidence type="ECO:0008006" key="7">
    <source>
        <dbReference type="Google" id="ProtNLM"/>
    </source>
</evidence>
<dbReference type="AlphaFoldDB" id="A0A9P6THP1"/>
<feature type="compositionally biased region" description="Basic residues" evidence="2">
    <location>
        <begin position="249"/>
        <end position="260"/>
    </location>
</feature>
<feature type="non-terminal residue" evidence="5">
    <location>
        <position position="771"/>
    </location>
</feature>
<evidence type="ECO:0000256" key="2">
    <source>
        <dbReference type="SAM" id="MobiDB-lite"/>
    </source>
</evidence>
<dbReference type="OrthoDB" id="5576775at2759"/>
<dbReference type="InterPro" id="IPR014840">
    <property type="entry name" value="HRD"/>
</dbReference>
<feature type="compositionally biased region" description="Polar residues" evidence="2">
    <location>
        <begin position="339"/>
        <end position="359"/>
    </location>
</feature>
<feature type="region of interest" description="Disordered" evidence="2">
    <location>
        <begin position="174"/>
        <end position="214"/>
    </location>
</feature>
<gene>
    <name evidence="5" type="ORF">CROQUDRAFT_649659</name>
</gene>
<comment type="caution">
    <text evidence="5">The sequence shown here is derived from an EMBL/GenBank/DDBJ whole genome shotgun (WGS) entry which is preliminary data.</text>
</comment>